<evidence type="ECO:0000313" key="5">
    <source>
        <dbReference type="Proteomes" id="UP000628442"/>
    </source>
</evidence>
<accession>A0A411WSJ2</accession>
<sequence length="136" mass="14264">MKTCSLALALLAMCSGVAAQEAPRGEALGNPEMEGLVAACAKAVEQRAAAYRALLDEPLSCGTRLAKGPLLARSSEQYRARVDQASRRIVQESRADHQGIRGACESMALACIDRHPGLSPAQKMTAMQAIAVDGAN</sequence>
<protein>
    <recommendedName>
        <fullName evidence="6">Lysozyme inhibitor LprI N-terminal domain-containing protein</fullName>
    </recommendedName>
</protein>
<evidence type="ECO:0000256" key="1">
    <source>
        <dbReference type="SAM" id="SignalP"/>
    </source>
</evidence>
<reference evidence="3 4" key="2">
    <citation type="submission" date="2019-02" db="EMBL/GenBank/DDBJ databases">
        <title>Draft Genome Sequences of Six Type Strains of the Genus Massilia.</title>
        <authorList>
            <person name="Miess H."/>
            <person name="Frediansyhah A."/>
            <person name="Gross H."/>
        </authorList>
    </citation>
    <scope>NUCLEOTIDE SEQUENCE [LARGE SCALE GENOMIC DNA]</scope>
    <source>
        <strain evidence="3 4">DSM 17472</strain>
    </source>
</reference>
<evidence type="ECO:0000313" key="2">
    <source>
        <dbReference type="EMBL" id="GGY46478.1"/>
    </source>
</evidence>
<dbReference type="Proteomes" id="UP000292307">
    <property type="component" value="Chromosome"/>
</dbReference>
<feature type="chain" id="PRO_5044601504" description="Lysozyme inhibitor LprI N-terminal domain-containing protein" evidence="1">
    <location>
        <begin position="20"/>
        <end position="136"/>
    </location>
</feature>
<dbReference type="RefSeq" id="WP_131143797.1">
    <property type="nucleotide sequence ID" value="NZ_BMWV01000006.1"/>
</dbReference>
<reference evidence="2" key="3">
    <citation type="submission" date="2022-12" db="EMBL/GenBank/DDBJ databases">
        <authorList>
            <person name="Sun Q."/>
            <person name="Kim S."/>
        </authorList>
    </citation>
    <scope>NUCLEOTIDE SEQUENCE</scope>
    <source>
        <strain evidence="2">KCTC 12343</strain>
    </source>
</reference>
<gene>
    <name evidence="3" type="ORF">EYF70_01375</name>
    <name evidence="2" type="ORF">GCM10007387_30770</name>
</gene>
<evidence type="ECO:0000313" key="3">
    <source>
        <dbReference type="EMBL" id="QBH99643.1"/>
    </source>
</evidence>
<dbReference type="EMBL" id="CP036401">
    <property type="protein sequence ID" value="QBH99643.1"/>
    <property type="molecule type" value="Genomic_DNA"/>
</dbReference>
<feature type="signal peptide" evidence="1">
    <location>
        <begin position="1"/>
        <end position="19"/>
    </location>
</feature>
<dbReference type="OrthoDB" id="9859515at2"/>
<proteinExistence type="predicted"/>
<name>A0A411WSJ2_9BURK</name>
<keyword evidence="1" id="KW-0732">Signal</keyword>
<evidence type="ECO:0008006" key="6">
    <source>
        <dbReference type="Google" id="ProtNLM"/>
    </source>
</evidence>
<keyword evidence="4" id="KW-1185">Reference proteome</keyword>
<dbReference type="AlphaFoldDB" id="A0A411WSJ2"/>
<dbReference type="Proteomes" id="UP000628442">
    <property type="component" value="Unassembled WGS sequence"/>
</dbReference>
<dbReference type="EMBL" id="BMWV01000006">
    <property type="protein sequence ID" value="GGY46478.1"/>
    <property type="molecule type" value="Genomic_DNA"/>
</dbReference>
<evidence type="ECO:0000313" key="4">
    <source>
        <dbReference type="Proteomes" id="UP000292307"/>
    </source>
</evidence>
<organism evidence="2 5">
    <name type="scientific">Pseudoduganella albidiflava</name>
    <dbReference type="NCBI Taxonomy" id="321983"/>
    <lineage>
        <taxon>Bacteria</taxon>
        <taxon>Pseudomonadati</taxon>
        <taxon>Pseudomonadota</taxon>
        <taxon>Betaproteobacteria</taxon>
        <taxon>Burkholderiales</taxon>
        <taxon>Oxalobacteraceae</taxon>
        <taxon>Telluria group</taxon>
        <taxon>Pseudoduganella</taxon>
    </lineage>
</organism>
<reference evidence="2" key="1">
    <citation type="journal article" date="2014" name="Int. J. Syst. Evol. Microbiol.">
        <title>Complete genome sequence of Corynebacterium casei LMG S-19264T (=DSM 44701T), isolated from a smear-ripened cheese.</title>
        <authorList>
            <consortium name="US DOE Joint Genome Institute (JGI-PGF)"/>
            <person name="Walter F."/>
            <person name="Albersmeier A."/>
            <person name="Kalinowski J."/>
            <person name="Ruckert C."/>
        </authorList>
    </citation>
    <scope>NUCLEOTIDE SEQUENCE</scope>
    <source>
        <strain evidence="2">KCTC 12343</strain>
    </source>
</reference>